<keyword evidence="2" id="KW-1185">Reference proteome</keyword>
<proteinExistence type="predicted"/>
<dbReference type="AlphaFoldDB" id="A0A1H6WLI7"/>
<dbReference type="EMBL" id="FNYR01000028">
    <property type="protein sequence ID" value="SEJ17723.1"/>
    <property type="molecule type" value="Genomic_DNA"/>
</dbReference>
<sequence length="77" mass="8483">MNCLLSIGGVNDLATAWTFGPHARVTASSLIVDDCVPTRDCLAAERAVATDCLWVIRCHSHEFTGYFEGERERVTLL</sequence>
<gene>
    <name evidence="1" type="ORF">SAMN05444271_12814</name>
</gene>
<protein>
    <submittedName>
        <fullName evidence="1">Uncharacterized protein</fullName>
    </submittedName>
</protein>
<reference evidence="1 2" key="1">
    <citation type="submission" date="2016-10" db="EMBL/GenBank/DDBJ databases">
        <authorList>
            <person name="de Groot N.N."/>
        </authorList>
    </citation>
    <scope>NUCLEOTIDE SEQUENCE [LARGE SCALE GENOMIC DNA]</scope>
    <source>
        <strain evidence="1 2">DSM 22187</strain>
    </source>
</reference>
<organism evidence="1 2">
    <name type="scientific">Halohasta litchfieldiae</name>
    <dbReference type="NCBI Taxonomy" id="1073996"/>
    <lineage>
        <taxon>Archaea</taxon>
        <taxon>Methanobacteriati</taxon>
        <taxon>Methanobacteriota</taxon>
        <taxon>Stenosarchaea group</taxon>
        <taxon>Halobacteria</taxon>
        <taxon>Halobacteriales</taxon>
        <taxon>Haloferacaceae</taxon>
        <taxon>Halohasta</taxon>
    </lineage>
</organism>
<accession>A0A1H6WLI7</accession>
<evidence type="ECO:0000313" key="2">
    <source>
        <dbReference type="Proteomes" id="UP000198888"/>
    </source>
</evidence>
<dbReference type="Proteomes" id="UP000198888">
    <property type="component" value="Unassembled WGS sequence"/>
</dbReference>
<evidence type="ECO:0000313" key="1">
    <source>
        <dbReference type="EMBL" id="SEJ17723.1"/>
    </source>
</evidence>
<name>A0A1H6WLI7_9EURY</name>